<keyword evidence="1 4" id="KW-0808">Transferase</keyword>
<comment type="catalytic activity">
    <reaction evidence="4">
        <text>L-lysyl-[alpha-tubulin] + acetyl-CoA = N(6)-acetyl-L-lysyl-[alpha-tubulin] + CoA + H(+)</text>
        <dbReference type="Rhea" id="RHEA:15277"/>
        <dbReference type="Rhea" id="RHEA-COMP:11278"/>
        <dbReference type="Rhea" id="RHEA-COMP:11279"/>
        <dbReference type="ChEBI" id="CHEBI:15378"/>
        <dbReference type="ChEBI" id="CHEBI:29969"/>
        <dbReference type="ChEBI" id="CHEBI:57287"/>
        <dbReference type="ChEBI" id="CHEBI:57288"/>
        <dbReference type="ChEBI" id="CHEBI:61930"/>
        <dbReference type="EC" id="2.3.1.108"/>
    </reaction>
</comment>
<comment type="function">
    <text evidence="4">Specifically acetylates 'Lys-40' in alpha-tubulin on the lumenal side of microtubules. Promotes microtubule destabilization and accelerates microtubule dynamics; this activity may be independent of acetylation activity. Acetylates alpha-tubulin with a slow enzymatic rate, due to a catalytic site that is not optimized for acetyl transfer. Enters the microtubule through each end and diffuses quickly throughout the lumen of microtubules. Acetylates only long/old microtubules because of its slow acetylation rate since it does not have time to act on dynamically unstable microtubules before the enzyme is released. May be involved in neuron development.</text>
</comment>
<dbReference type="Pfam" id="PF05301">
    <property type="entry name" value="Acetyltransf_16"/>
    <property type="match status" value="1"/>
</dbReference>
<organism evidence="7 8">
    <name type="scientific">Eptatretus burgeri</name>
    <name type="common">Inshore hagfish</name>
    <dbReference type="NCBI Taxonomy" id="7764"/>
    <lineage>
        <taxon>Eukaryota</taxon>
        <taxon>Metazoa</taxon>
        <taxon>Chordata</taxon>
        <taxon>Craniata</taxon>
        <taxon>Vertebrata</taxon>
        <taxon>Cyclostomata</taxon>
        <taxon>Myxini</taxon>
        <taxon>Myxiniformes</taxon>
        <taxon>Myxinidae</taxon>
        <taxon>Eptatretinae</taxon>
        <taxon>Eptatretus</taxon>
    </lineage>
</organism>
<dbReference type="AlphaFoldDB" id="A0A8C4QLV2"/>
<comment type="similarity">
    <text evidence="4">Belongs to the acetyltransferase ATAT1 family.</text>
</comment>
<keyword evidence="2 4" id="KW-0168">Coated pit</keyword>
<dbReference type="PROSITE" id="PS51730">
    <property type="entry name" value="GNAT_ATAT"/>
    <property type="match status" value="1"/>
</dbReference>
<dbReference type="FunFam" id="3.40.630.30:FF:000020">
    <property type="entry name" value="Alpha-tubulin N-acetyltransferase 1"/>
    <property type="match status" value="1"/>
</dbReference>
<dbReference type="PANTHER" id="PTHR12327">
    <property type="entry name" value="ALPHA-TUBULIN N-ACETYLTRANSFERASE 1"/>
    <property type="match status" value="1"/>
</dbReference>
<keyword evidence="4" id="KW-0206">Cytoskeleton</keyword>
<dbReference type="GO" id="GO:0005925">
    <property type="term" value="C:focal adhesion"/>
    <property type="evidence" value="ECO:0007669"/>
    <property type="project" value="UniProtKB-SubCell"/>
</dbReference>
<dbReference type="Proteomes" id="UP000694388">
    <property type="component" value="Unplaced"/>
</dbReference>
<dbReference type="SUPFAM" id="SSF55729">
    <property type="entry name" value="Acyl-CoA N-acyltransferases (Nat)"/>
    <property type="match status" value="1"/>
</dbReference>
<evidence type="ECO:0000256" key="5">
    <source>
        <dbReference type="SAM" id="MobiDB-lite"/>
    </source>
</evidence>
<protein>
    <recommendedName>
        <fullName evidence="4">Alpha-tubulin N-acetyltransferase 1</fullName>
        <shortName evidence="4">Alpha-TAT</shortName>
        <shortName evidence="4">Alpha-TAT1</shortName>
        <shortName evidence="4">TAT</shortName>
        <ecNumber evidence="4">2.3.1.108</ecNumber>
    </recommendedName>
    <alternativeName>
        <fullName evidence="4">Acetyltransferase mec-17 homolog</fullName>
    </alternativeName>
</protein>
<dbReference type="GO" id="GO:0019799">
    <property type="term" value="F:tubulin N-acetyltransferase activity"/>
    <property type="evidence" value="ECO:0007669"/>
    <property type="project" value="UniProtKB-UniRule"/>
</dbReference>
<proteinExistence type="inferred from homology"/>
<evidence type="ECO:0000256" key="3">
    <source>
        <dbReference type="ARBA" id="ARBA00023315"/>
    </source>
</evidence>
<evidence type="ECO:0000313" key="7">
    <source>
        <dbReference type="Ensembl" id="ENSEBUP00000017462.1"/>
    </source>
</evidence>
<feature type="site" description="Crucial for catalytic activity" evidence="4">
    <location>
        <position position="9"/>
    </location>
</feature>
<feature type="region of interest" description="Disordered" evidence="5">
    <location>
        <begin position="208"/>
        <end position="249"/>
    </location>
</feature>
<evidence type="ECO:0000256" key="1">
    <source>
        <dbReference type="ARBA" id="ARBA00022679"/>
    </source>
</evidence>
<keyword evidence="4" id="KW-0963">Cytoplasm</keyword>
<dbReference type="EC" id="2.3.1.108" evidence="4"/>
<keyword evidence="8" id="KW-1185">Reference proteome</keyword>
<feature type="region of interest" description="Disordered" evidence="5">
    <location>
        <begin position="150"/>
        <end position="179"/>
    </location>
</feature>
<feature type="compositionally biased region" description="Polar residues" evidence="5">
    <location>
        <begin position="419"/>
        <end position="432"/>
    </location>
</feature>
<keyword evidence="4" id="KW-0966">Cell projection</keyword>
<dbReference type="GO" id="GO:0005874">
    <property type="term" value="C:microtubule"/>
    <property type="evidence" value="ECO:0007669"/>
    <property type="project" value="InterPro"/>
</dbReference>
<dbReference type="GO" id="GO:0070507">
    <property type="term" value="P:regulation of microtubule cytoskeleton organization"/>
    <property type="evidence" value="ECO:0007669"/>
    <property type="project" value="UniProtKB-UniRule"/>
</dbReference>
<dbReference type="GO" id="GO:0048666">
    <property type="term" value="P:neuron development"/>
    <property type="evidence" value="ECO:0007669"/>
    <property type="project" value="UniProtKB-UniRule"/>
</dbReference>
<dbReference type="Gene3D" id="3.40.630.30">
    <property type="match status" value="1"/>
</dbReference>
<evidence type="ECO:0000256" key="2">
    <source>
        <dbReference type="ARBA" id="ARBA00023176"/>
    </source>
</evidence>
<comment type="caution">
    <text evidence="4">Lacks conserved residue(s) required for the propagation of feature annotation.</text>
</comment>
<dbReference type="GeneTree" id="ENSGT00390000008276"/>
<dbReference type="InterPro" id="IPR007965">
    <property type="entry name" value="GNAT_ATAT"/>
</dbReference>
<dbReference type="InterPro" id="IPR038746">
    <property type="entry name" value="Atat"/>
</dbReference>
<sequence>MGKASAKAQNLTYAVTSAARLMASNHTLYILKDPSAYGGKGSVIGFLKVGRKALILLDELGNHKELEPLCVLDLYVHESQQRRGHGRRLFQHMLQAQSVLPKHLAIDRPSSKFLSFLWQHYDLHKTIPQTNNFVVFEGFFHDQPASMQDERRRRRSWITSGNSEGRCKRSDGFSLPPTAQSSSFVGARVGASSERQCQALPTRLLPLNSPQANAVTSPMPQYVGQSPCQVSEDRSSRQPQSTWQSPWSQPSWLCCDTGQGNKTAVHQEKDSANVVTKFKSKNSSTIACTEHKNSNISLTYDGKEPNEEDDGVESKAKITLTNVILHDDRREANPSKHNKTPTTSVTGVTPEAGQESGGQMAAKVQNDINQASTNIGNSMNTVGQPFDETESQSASDLCTSPLELTPASLDLSVLPTKPPLTSAQREGSQSEFAQAAEARTLARKPDVAHNLRFRDTRPW</sequence>
<evidence type="ECO:0000256" key="4">
    <source>
        <dbReference type="HAMAP-Rule" id="MF_03130"/>
    </source>
</evidence>
<name>A0A8C4QLV2_EPTBU</name>
<feature type="region of interest" description="Disordered" evidence="5">
    <location>
        <begin position="412"/>
        <end position="459"/>
    </location>
</feature>
<evidence type="ECO:0000259" key="6">
    <source>
        <dbReference type="PROSITE" id="PS51730"/>
    </source>
</evidence>
<dbReference type="CDD" id="cd04301">
    <property type="entry name" value="NAT_SF"/>
    <property type="match status" value="1"/>
</dbReference>
<dbReference type="GO" id="GO:0005819">
    <property type="term" value="C:spindle"/>
    <property type="evidence" value="ECO:0007669"/>
    <property type="project" value="UniProtKB-SubCell"/>
</dbReference>
<gene>
    <name evidence="4" type="primary">ATAT1</name>
    <name evidence="4" type="synonym">MEC17</name>
</gene>
<dbReference type="InterPro" id="IPR016181">
    <property type="entry name" value="Acyl_CoA_acyltransferase"/>
</dbReference>
<dbReference type="Ensembl" id="ENSEBUT00000018038.1">
    <property type="protein sequence ID" value="ENSEBUP00000017462.1"/>
    <property type="gene ID" value="ENSEBUG00000010912.1"/>
</dbReference>
<dbReference type="GO" id="GO:0005905">
    <property type="term" value="C:clathrin-coated pit"/>
    <property type="evidence" value="ECO:0007669"/>
    <property type="project" value="UniProtKB-SubCell"/>
</dbReference>
<feature type="compositionally biased region" description="Basic and acidic residues" evidence="5">
    <location>
        <begin position="443"/>
        <end position="459"/>
    </location>
</feature>
<feature type="domain" description="N-acetyltransferase" evidence="6">
    <location>
        <begin position="1"/>
        <end position="140"/>
    </location>
</feature>
<dbReference type="HAMAP" id="MF_03130">
    <property type="entry name" value="mec17"/>
    <property type="match status" value="1"/>
</dbReference>
<feature type="compositionally biased region" description="Polar residues" evidence="5">
    <location>
        <begin position="208"/>
        <end position="229"/>
    </location>
</feature>
<comment type="subcellular location">
    <subcellularLocation>
        <location evidence="4">Cytoplasm</location>
    </subcellularLocation>
    <subcellularLocation>
        <location evidence="4">Membrane</location>
        <location evidence="4">Clathrin-coated pit</location>
    </subcellularLocation>
    <subcellularLocation>
        <location evidence="4">Cell junction</location>
        <location evidence="4">Focal adhesion</location>
    </subcellularLocation>
    <subcellularLocation>
        <location evidence="4">Cell projection</location>
        <location evidence="4">Axon</location>
    </subcellularLocation>
    <subcellularLocation>
        <location evidence="4">Cytoplasm</location>
        <location evidence="4">Cytoskeleton</location>
    </subcellularLocation>
    <subcellularLocation>
        <location evidence="4">Cytoplasm</location>
        <location evidence="4">Cytoskeleton</location>
        <location evidence="4">Spindle</location>
    </subcellularLocation>
</comment>
<feature type="region of interest" description="Disordered" evidence="5">
    <location>
        <begin position="327"/>
        <end position="357"/>
    </location>
</feature>
<accession>A0A8C4QLV2</accession>
<feature type="compositionally biased region" description="Low complexity" evidence="5">
    <location>
        <begin position="237"/>
        <end position="249"/>
    </location>
</feature>
<reference evidence="7" key="1">
    <citation type="submission" date="2025-08" db="UniProtKB">
        <authorList>
            <consortium name="Ensembl"/>
        </authorList>
    </citation>
    <scope>IDENTIFICATION</scope>
</reference>
<evidence type="ECO:0000313" key="8">
    <source>
        <dbReference type="Proteomes" id="UP000694388"/>
    </source>
</evidence>
<reference evidence="7" key="2">
    <citation type="submission" date="2025-09" db="UniProtKB">
        <authorList>
            <consortium name="Ensembl"/>
        </authorList>
    </citation>
    <scope>IDENTIFICATION</scope>
</reference>
<dbReference type="GO" id="GO:0030424">
    <property type="term" value="C:axon"/>
    <property type="evidence" value="ECO:0007669"/>
    <property type="project" value="UniProtKB-SubCell"/>
</dbReference>
<dbReference type="PANTHER" id="PTHR12327:SF0">
    <property type="entry name" value="ALPHA-TUBULIN N-ACETYLTRANSFERASE 1"/>
    <property type="match status" value="1"/>
</dbReference>
<dbReference type="GO" id="GO:0005737">
    <property type="term" value="C:cytoplasm"/>
    <property type="evidence" value="ECO:0007669"/>
    <property type="project" value="UniProtKB-SubCell"/>
</dbReference>
<keyword evidence="4" id="KW-0472">Membrane</keyword>
<keyword evidence="3 4" id="KW-0012">Acyltransferase</keyword>
<keyword evidence="4" id="KW-0965">Cell junction</keyword>